<evidence type="ECO:0000259" key="2">
    <source>
        <dbReference type="Pfam" id="PF04909"/>
    </source>
</evidence>
<dbReference type="GO" id="GO:0016831">
    <property type="term" value="F:carboxy-lyase activity"/>
    <property type="evidence" value="ECO:0007669"/>
    <property type="project" value="InterPro"/>
</dbReference>
<evidence type="ECO:0000313" key="3">
    <source>
        <dbReference type="EMBL" id="GAG73355.1"/>
    </source>
</evidence>
<feature type="domain" description="Amidohydrolase-related" evidence="2">
    <location>
        <begin position="7"/>
        <end position="179"/>
    </location>
</feature>
<dbReference type="GO" id="GO:0005737">
    <property type="term" value="C:cytoplasm"/>
    <property type="evidence" value="ECO:0007669"/>
    <property type="project" value="TreeGrafter"/>
</dbReference>
<dbReference type="InterPro" id="IPR006680">
    <property type="entry name" value="Amidohydro-rel"/>
</dbReference>
<sequence length="185" mass="21131">EQSDKSLEIIEKYRSKINFAGIKIYSVGSGLGLDDKKYYPLWEYAVANDIIVAAHTWSPYTENPKQFYGNPLLFESVLKDFPGLKVLLVHSGGKADFYDEVIELVKKHDTLYMDFSGDCFYPSVFKKVLNRVGRGKSLFGTDMPMMDIRYHISNVLVADISDSDKEDIFYNNAVRLFKLNLGEKS</sequence>
<feature type="non-terminal residue" evidence="3">
    <location>
        <position position="1"/>
    </location>
</feature>
<dbReference type="PANTHER" id="PTHR21240">
    <property type="entry name" value="2-AMINO-3-CARBOXYLMUCONATE-6-SEMIALDEHYDE DECARBOXYLASE"/>
    <property type="match status" value="1"/>
</dbReference>
<organism evidence="3">
    <name type="scientific">marine sediment metagenome</name>
    <dbReference type="NCBI Taxonomy" id="412755"/>
    <lineage>
        <taxon>unclassified sequences</taxon>
        <taxon>metagenomes</taxon>
        <taxon>ecological metagenomes</taxon>
    </lineage>
</organism>
<reference evidence="3" key="1">
    <citation type="journal article" date="2014" name="Front. Microbiol.">
        <title>High frequency of phylogenetically diverse reductive dehalogenase-homologous genes in deep subseafloor sedimentary metagenomes.</title>
        <authorList>
            <person name="Kawai M."/>
            <person name="Futagami T."/>
            <person name="Toyoda A."/>
            <person name="Takaki Y."/>
            <person name="Nishi S."/>
            <person name="Hori S."/>
            <person name="Arai W."/>
            <person name="Tsubouchi T."/>
            <person name="Morono Y."/>
            <person name="Uchiyama I."/>
            <person name="Ito T."/>
            <person name="Fujiyama A."/>
            <person name="Inagaki F."/>
            <person name="Takami H."/>
        </authorList>
    </citation>
    <scope>NUCLEOTIDE SEQUENCE</scope>
    <source>
        <strain evidence="3">Expedition CK06-06</strain>
    </source>
</reference>
<dbReference type="Gene3D" id="3.20.20.140">
    <property type="entry name" value="Metal-dependent hydrolases"/>
    <property type="match status" value="1"/>
</dbReference>
<dbReference type="PANTHER" id="PTHR21240:SF28">
    <property type="entry name" value="ISO-OROTATE DECARBOXYLASE (EUROFUNG)"/>
    <property type="match status" value="1"/>
</dbReference>
<dbReference type="GO" id="GO:0019748">
    <property type="term" value="P:secondary metabolic process"/>
    <property type="evidence" value="ECO:0007669"/>
    <property type="project" value="TreeGrafter"/>
</dbReference>
<dbReference type="Pfam" id="PF04909">
    <property type="entry name" value="Amidohydro_2"/>
    <property type="match status" value="1"/>
</dbReference>
<keyword evidence="1" id="KW-0456">Lyase</keyword>
<comment type="caution">
    <text evidence="3">The sequence shown here is derived from an EMBL/GenBank/DDBJ whole genome shotgun (WGS) entry which is preliminary data.</text>
</comment>
<name>X0ZU68_9ZZZZ</name>
<dbReference type="EMBL" id="BART01001805">
    <property type="protein sequence ID" value="GAG73355.1"/>
    <property type="molecule type" value="Genomic_DNA"/>
</dbReference>
<gene>
    <name evidence="3" type="ORF">S01H4_06013</name>
</gene>
<proteinExistence type="predicted"/>
<dbReference type="InterPro" id="IPR032465">
    <property type="entry name" value="ACMSD"/>
</dbReference>
<evidence type="ECO:0000256" key="1">
    <source>
        <dbReference type="ARBA" id="ARBA00023239"/>
    </source>
</evidence>
<dbReference type="AlphaFoldDB" id="X0ZU68"/>
<dbReference type="InterPro" id="IPR032466">
    <property type="entry name" value="Metal_Hydrolase"/>
</dbReference>
<protein>
    <recommendedName>
        <fullName evidence="2">Amidohydrolase-related domain-containing protein</fullName>
    </recommendedName>
</protein>
<dbReference type="SUPFAM" id="SSF51556">
    <property type="entry name" value="Metallo-dependent hydrolases"/>
    <property type="match status" value="1"/>
</dbReference>
<accession>X0ZU68</accession>
<dbReference type="GO" id="GO:0016787">
    <property type="term" value="F:hydrolase activity"/>
    <property type="evidence" value="ECO:0007669"/>
    <property type="project" value="InterPro"/>
</dbReference>